<feature type="transmembrane region" description="Helical" evidence="5">
    <location>
        <begin position="238"/>
        <end position="259"/>
    </location>
</feature>
<feature type="chain" id="PRO_5016637556" description="TM7S3/TM198-like domain-containing protein" evidence="6">
    <location>
        <begin position="24"/>
        <end position="324"/>
    </location>
</feature>
<keyword evidence="3 5" id="KW-1133">Transmembrane helix</keyword>
<evidence type="ECO:0000256" key="5">
    <source>
        <dbReference type="SAM" id="Phobius"/>
    </source>
</evidence>
<feature type="domain" description="TM7S3/TM198-like" evidence="7">
    <location>
        <begin position="88"/>
        <end position="260"/>
    </location>
</feature>
<feature type="transmembrane region" description="Helical" evidence="5">
    <location>
        <begin position="56"/>
        <end position="76"/>
    </location>
</feature>
<evidence type="ECO:0000259" key="7">
    <source>
        <dbReference type="Pfam" id="PF13886"/>
    </source>
</evidence>
<dbReference type="AlphaFoldDB" id="A0A367JLU6"/>
<dbReference type="Pfam" id="PF13886">
    <property type="entry name" value="TM7S3_TM198"/>
    <property type="match status" value="1"/>
</dbReference>
<name>A0A367JLU6_RHIST</name>
<feature type="transmembrane region" description="Helical" evidence="5">
    <location>
        <begin position="141"/>
        <end position="158"/>
    </location>
</feature>
<dbReference type="InterPro" id="IPR025256">
    <property type="entry name" value="TM7S3/TM198-like_dom"/>
</dbReference>
<evidence type="ECO:0000313" key="9">
    <source>
        <dbReference type="Proteomes" id="UP000253551"/>
    </source>
</evidence>
<keyword evidence="9" id="KW-1185">Reference proteome</keyword>
<proteinExistence type="predicted"/>
<comment type="subcellular location">
    <subcellularLocation>
        <location evidence="1">Membrane</location>
        <topology evidence="1">Multi-pass membrane protein</topology>
    </subcellularLocation>
</comment>
<dbReference type="OrthoDB" id="102260at2759"/>
<keyword evidence="4 5" id="KW-0472">Membrane</keyword>
<feature type="transmembrane region" description="Helical" evidence="5">
    <location>
        <begin position="117"/>
        <end position="136"/>
    </location>
</feature>
<keyword evidence="6" id="KW-0732">Signal</keyword>
<evidence type="ECO:0000256" key="2">
    <source>
        <dbReference type="ARBA" id="ARBA00022692"/>
    </source>
</evidence>
<comment type="caution">
    <text evidence="8">The sequence shown here is derived from an EMBL/GenBank/DDBJ whole genome shotgun (WGS) entry which is preliminary data.</text>
</comment>
<dbReference type="STRING" id="4846.A0A367JLU6"/>
<gene>
    <name evidence="8" type="ORF">CU098_005825</name>
</gene>
<evidence type="ECO:0000256" key="1">
    <source>
        <dbReference type="ARBA" id="ARBA00004141"/>
    </source>
</evidence>
<evidence type="ECO:0000313" key="8">
    <source>
        <dbReference type="EMBL" id="RCH90906.1"/>
    </source>
</evidence>
<keyword evidence="2 5" id="KW-0812">Transmembrane</keyword>
<dbReference type="GO" id="GO:0016020">
    <property type="term" value="C:membrane"/>
    <property type="evidence" value="ECO:0007669"/>
    <property type="project" value="UniProtKB-SubCell"/>
</dbReference>
<evidence type="ECO:0000256" key="4">
    <source>
        <dbReference type="ARBA" id="ARBA00023136"/>
    </source>
</evidence>
<dbReference type="Proteomes" id="UP000253551">
    <property type="component" value="Unassembled WGS sequence"/>
</dbReference>
<evidence type="ECO:0000256" key="6">
    <source>
        <dbReference type="SAM" id="SignalP"/>
    </source>
</evidence>
<feature type="signal peptide" evidence="6">
    <location>
        <begin position="1"/>
        <end position="23"/>
    </location>
</feature>
<organism evidence="8 9">
    <name type="scientific">Rhizopus stolonifer</name>
    <name type="common">Rhizopus nigricans</name>
    <dbReference type="NCBI Taxonomy" id="4846"/>
    <lineage>
        <taxon>Eukaryota</taxon>
        <taxon>Fungi</taxon>
        <taxon>Fungi incertae sedis</taxon>
        <taxon>Mucoromycota</taxon>
        <taxon>Mucoromycotina</taxon>
        <taxon>Mucoromycetes</taxon>
        <taxon>Mucorales</taxon>
        <taxon>Mucorineae</taxon>
        <taxon>Rhizopodaceae</taxon>
        <taxon>Rhizopus</taxon>
    </lineage>
</organism>
<feature type="transmembrane region" description="Helical" evidence="5">
    <location>
        <begin position="170"/>
        <end position="192"/>
    </location>
</feature>
<feature type="transmembrane region" description="Helical" evidence="5">
    <location>
        <begin position="204"/>
        <end position="226"/>
    </location>
</feature>
<accession>A0A367JLU6</accession>
<evidence type="ECO:0000256" key="3">
    <source>
        <dbReference type="ARBA" id="ARBA00022989"/>
    </source>
</evidence>
<dbReference type="EMBL" id="PJQM01003079">
    <property type="protein sequence ID" value="RCH90906.1"/>
    <property type="molecule type" value="Genomic_DNA"/>
</dbReference>
<reference evidence="8 9" key="1">
    <citation type="journal article" date="2018" name="G3 (Bethesda)">
        <title>Phylogenetic and Phylogenomic Definition of Rhizopus Species.</title>
        <authorList>
            <person name="Gryganskyi A.P."/>
            <person name="Golan J."/>
            <person name="Dolatabadi S."/>
            <person name="Mondo S."/>
            <person name="Robb S."/>
            <person name="Idnurm A."/>
            <person name="Muszewska A."/>
            <person name="Steczkiewicz K."/>
            <person name="Masonjones S."/>
            <person name="Liao H.L."/>
            <person name="Gajdeczka M.T."/>
            <person name="Anike F."/>
            <person name="Vuek A."/>
            <person name="Anishchenko I.M."/>
            <person name="Voigt K."/>
            <person name="de Hoog G.S."/>
            <person name="Smith M.E."/>
            <person name="Heitman J."/>
            <person name="Vilgalys R."/>
            <person name="Stajich J.E."/>
        </authorList>
    </citation>
    <scope>NUCLEOTIDE SEQUENCE [LARGE SCALE GENOMIC DNA]</scope>
    <source>
        <strain evidence="8 9">LSU 92-RS-03</strain>
    </source>
</reference>
<sequence>MHKLDLKIDLLLLLLSSFTRSNAAPTVDQPTYEPGVLYLPDKAISLDDGYRLSVQGVFAGMVLISCGILLIFRSLWDRTPAGTRTQGLTGFITLGFVTWVMLANFEPSNTYGVNRQTIYFIVPFVVGLVTTCFMAVTIQLYLALLGGLGGLAFGLWILGWKENLSVTSSYGRAILLTVLVVVFMLLALYSCVWHKLGAALAGSYLFFMGLDIFFHTGFLYCFTTALDANPNHEHIYQVYRNVYVMQACLIVAFLVSYIIQNFGHRPEHIRLQHSIVMGTLQNPLYKPQPIPGNSFIPTAMMPTWRKPNWPFFNRNVAAPPPAAV</sequence>
<protein>
    <recommendedName>
        <fullName evidence="7">TM7S3/TM198-like domain-containing protein</fullName>
    </recommendedName>
</protein>
<feature type="transmembrane region" description="Helical" evidence="5">
    <location>
        <begin position="88"/>
        <end position="105"/>
    </location>
</feature>